<gene>
    <name evidence="3" type="ORF">SAMN05661012_05536</name>
</gene>
<dbReference type="EMBL" id="FPIZ01000024">
    <property type="protein sequence ID" value="SFW84387.1"/>
    <property type="molecule type" value="Genomic_DNA"/>
</dbReference>
<sequence>MVMVSYSILKNYKQSDMRKIILLICIIINLLPGVLLAQHRVVSGAVRDIQGPLPGVTVAEKGVPTNGTITDASGKFKLTLKGSSSVLIFRYLGYVTRELNVAGKAEGIDISMASDNQALDEVVVVGYGKTTRITSTGSVNTINAAEIRNVPTANVQNALSGRLPGFFAQQSSGQPGKDASDFYIRGVSSLNPAGNKPLIIVDDVEYTYDQLQQINVNEIASISVLKDASTTAIYGIKGANGVLVVSTRRGKLGKPQINVRVEGGAQTPTKIPKFLNAYESARLINQADANDGLTPEFTQQDLDLYKDHSDPYGHPDVNWYDAIFKQFSFQQNTNLDISGGNETVKYFISGGAMNQNGLVRTFPDPRGTVNTNYNFKRYNFRSNLDLRANKTLTMRLDVTTRFSTTNSPNLSATSALSEVFDFSKLTPFTAPFLNPDGTYAYAYSRFNTGHLPTLNARLATGGYQNAKRTDYNIVFNATQQLNKITDGLSISARIAYSSQEQYTRGTGNFGSIPSYHYNPADKSYTLNPAGTYVFSNIYYSGNTNIYTNNVNIQLFSNYDRTFSQKHHVTGLLLMNQQSQTFDAYDYLDAASIGVPAKFQGVSASANYEYDGKYLVDLKAAYNGTDRFAASHRFGLFPAIGLGYNLSGEKFFKEAFPVFGLFKIRGSFGIVGSDVAPNNRYIYAQNYIQNGYTYPFGESPSNYAMFYEGNLANGNVVWEKQRETNVALDINMLKNNKLSATIELFRNVRYDQLIVPNNVPDIIGVGLPAVNIGRTQNQGFDGQIGYHSSIDNVQWGANFVFSYAKNKILYQSEASPAYPWLTRTGKPLNQPFGYHSLGYYTQDDINNVNTYMAANGGSNAGNKSVAVPDNGLPLHAGDLKYQDLNGDGFINVFDQRAIGHPNLPNTNLGLNLQASYKGFSLSVLLQGSFGYSFIITGTGIEPFIGQFQPVHMDAWTPETAGSAKYPRLTTNKSSVNSPTYYPSDYWLVNARYVRLKTVDLGYQFPTKLLPFKLNSARIYMSAYNLFTFDNYRKYQQDPEIGTNTAGDAYINQRVVNLGVQLSL</sequence>
<name>A0A1K1SJ63_9BACT</name>
<dbReference type="NCBIfam" id="TIGR04056">
    <property type="entry name" value="OMP_RagA_SusC"/>
    <property type="match status" value="1"/>
</dbReference>
<proteinExistence type="inferred from homology"/>
<evidence type="ECO:0000313" key="4">
    <source>
        <dbReference type="Proteomes" id="UP000183788"/>
    </source>
</evidence>
<dbReference type="Gene3D" id="2.170.130.10">
    <property type="entry name" value="TonB-dependent receptor, plug domain"/>
    <property type="match status" value="1"/>
</dbReference>
<dbReference type="SUPFAM" id="SSF49464">
    <property type="entry name" value="Carboxypeptidase regulatory domain-like"/>
    <property type="match status" value="1"/>
</dbReference>
<protein>
    <submittedName>
        <fullName evidence="3">TonB-linked outer membrane protein, SusC/RagA family</fullName>
    </submittedName>
</protein>
<keyword evidence="1" id="KW-0472">Membrane</keyword>
<dbReference type="InterPro" id="IPR039426">
    <property type="entry name" value="TonB-dep_rcpt-like"/>
</dbReference>
<organism evidence="3 4">
    <name type="scientific">Chitinophaga sancti</name>
    <dbReference type="NCBI Taxonomy" id="1004"/>
    <lineage>
        <taxon>Bacteria</taxon>
        <taxon>Pseudomonadati</taxon>
        <taxon>Bacteroidota</taxon>
        <taxon>Chitinophagia</taxon>
        <taxon>Chitinophagales</taxon>
        <taxon>Chitinophagaceae</taxon>
        <taxon>Chitinophaga</taxon>
    </lineage>
</organism>
<dbReference type="PROSITE" id="PS52016">
    <property type="entry name" value="TONB_DEPENDENT_REC_3"/>
    <property type="match status" value="1"/>
</dbReference>
<dbReference type="GO" id="GO:0009279">
    <property type="term" value="C:cell outer membrane"/>
    <property type="evidence" value="ECO:0007669"/>
    <property type="project" value="UniProtKB-SubCell"/>
</dbReference>
<dbReference type="FunFam" id="2.170.130.10:FF:000003">
    <property type="entry name" value="SusC/RagA family TonB-linked outer membrane protein"/>
    <property type="match status" value="1"/>
</dbReference>
<dbReference type="InterPro" id="IPR023997">
    <property type="entry name" value="TonB-dep_OMP_SusC/RagA_CS"/>
</dbReference>
<reference evidence="3 4" key="1">
    <citation type="submission" date="2016-11" db="EMBL/GenBank/DDBJ databases">
        <authorList>
            <person name="Jaros S."/>
            <person name="Januszkiewicz K."/>
            <person name="Wedrychowicz H."/>
        </authorList>
    </citation>
    <scope>NUCLEOTIDE SEQUENCE [LARGE SCALE GENOMIC DNA]</scope>
    <source>
        <strain evidence="3 4">DSM 784</strain>
    </source>
</reference>
<comment type="subcellular location">
    <subcellularLocation>
        <location evidence="1">Cell outer membrane</location>
        <topology evidence="1">Multi-pass membrane protein</topology>
    </subcellularLocation>
</comment>
<dbReference type="InterPro" id="IPR012910">
    <property type="entry name" value="Plug_dom"/>
</dbReference>
<keyword evidence="1" id="KW-0998">Cell outer membrane</keyword>
<evidence type="ECO:0000259" key="2">
    <source>
        <dbReference type="Pfam" id="PF07715"/>
    </source>
</evidence>
<dbReference type="SUPFAM" id="SSF56935">
    <property type="entry name" value="Porins"/>
    <property type="match status" value="1"/>
</dbReference>
<dbReference type="NCBIfam" id="TIGR04057">
    <property type="entry name" value="SusC_RagA_signa"/>
    <property type="match status" value="1"/>
</dbReference>
<dbReference type="InterPro" id="IPR008969">
    <property type="entry name" value="CarboxyPept-like_regulatory"/>
</dbReference>
<dbReference type="Proteomes" id="UP000183788">
    <property type="component" value="Unassembled WGS sequence"/>
</dbReference>
<keyword evidence="1" id="KW-1134">Transmembrane beta strand</keyword>
<dbReference type="InterPro" id="IPR037066">
    <property type="entry name" value="Plug_dom_sf"/>
</dbReference>
<dbReference type="Pfam" id="PF07715">
    <property type="entry name" value="Plug"/>
    <property type="match status" value="1"/>
</dbReference>
<keyword evidence="1" id="KW-0812">Transmembrane</keyword>
<evidence type="ECO:0000256" key="1">
    <source>
        <dbReference type="PROSITE-ProRule" id="PRU01360"/>
    </source>
</evidence>
<evidence type="ECO:0000313" key="3">
    <source>
        <dbReference type="EMBL" id="SFW84387.1"/>
    </source>
</evidence>
<feature type="domain" description="TonB-dependent receptor plug" evidence="2">
    <location>
        <begin position="134"/>
        <end position="242"/>
    </location>
</feature>
<dbReference type="STRING" id="1004.SAMN05661012_05536"/>
<keyword evidence="1" id="KW-0813">Transport</keyword>
<dbReference type="AlphaFoldDB" id="A0A1K1SJ63"/>
<comment type="similarity">
    <text evidence="1">Belongs to the TonB-dependent receptor family.</text>
</comment>
<dbReference type="InterPro" id="IPR023996">
    <property type="entry name" value="TonB-dep_OMP_SusC/RagA"/>
</dbReference>
<accession>A0A1K1SJ63</accession>
<dbReference type="Pfam" id="PF13715">
    <property type="entry name" value="CarbopepD_reg_2"/>
    <property type="match status" value="1"/>
</dbReference>